<evidence type="ECO:0000313" key="2">
    <source>
        <dbReference type="EMBL" id="RBP03916.1"/>
    </source>
</evidence>
<dbReference type="Gene3D" id="3.30.450.40">
    <property type="match status" value="2"/>
</dbReference>
<dbReference type="EMBL" id="QNRJ01000007">
    <property type="protein sequence ID" value="RBP03916.1"/>
    <property type="molecule type" value="Genomic_DNA"/>
</dbReference>
<dbReference type="InterPro" id="IPR050469">
    <property type="entry name" value="Diguanylate_Cyclase"/>
</dbReference>
<dbReference type="InterPro" id="IPR043128">
    <property type="entry name" value="Rev_trsase/Diguanyl_cyclase"/>
</dbReference>
<evidence type="ECO:0000259" key="1">
    <source>
        <dbReference type="PROSITE" id="PS50887"/>
    </source>
</evidence>
<dbReference type="GO" id="GO:0052621">
    <property type="term" value="F:diguanylate cyclase activity"/>
    <property type="evidence" value="ECO:0007669"/>
    <property type="project" value="TreeGrafter"/>
</dbReference>
<dbReference type="PANTHER" id="PTHR45138:SF9">
    <property type="entry name" value="DIGUANYLATE CYCLASE DGCM-RELATED"/>
    <property type="match status" value="1"/>
</dbReference>
<name>A0A366EPL9_9BACI</name>
<reference evidence="2 3" key="1">
    <citation type="submission" date="2018-06" db="EMBL/GenBank/DDBJ databases">
        <title>Freshwater and sediment microbial communities from various areas in North America, analyzing microbe dynamics in response to fracking.</title>
        <authorList>
            <person name="Lamendella R."/>
        </authorList>
    </citation>
    <scope>NUCLEOTIDE SEQUENCE [LARGE SCALE GENOMIC DNA]</scope>
    <source>
        <strain evidence="2 3">97B</strain>
    </source>
</reference>
<comment type="caution">
    <text evidence="2">The sequence shown here is derived from an EMBL/GenBank/DDBJ whole genome shotgun (WGS) entry which is preliminary data.</text>
</comment>
<evidence type="ECO:0000313" key="3">
    <source>
        <dbReference type="Proteomes" id="UP000252118"/>
    </source>
</evidence>
<dbReference type="GO" id="GO:1902201">
    <property type="term" value="P:negative regulation of bacterial-type flagellum-dependent cell motility"/>
    <property type="evidence" value="ECO:0007669"/>
    <property type="project" value="TreeGrafter"/>
</dbReference>
<dbReference type="NCBIfam" id="TIGR00254">
    <property type="entry name" value="GGDEF"/>
    <property type="match status" value="1"/>
</dbReference>
<gene>
    <name evidence="2" type="ORF">DET59_10762</name>
</gene>
<protein>
    <submittedName>
        <fullName evidence="2">Diguanylate cyclase (GGDEF)-like protein</fullName>
    </submittedName>
</protein>
<dbReference type="Pfam" id="PF00990">
    <property type="entry name" value="GGDEF"/>
    <property type="match status" value="1"/>
</dbReference>
<dbReference type="SUPFAM" id="SSF55781">
    <property type="entry name" value="GAF domain-like"/>
    <property type="match status" value="2"/>
</dbReference>
<dbReference type="GO" id="GO:0005886">
    <property type="term" value="C:plasma membrane"/>
    <property type="evidence" value="ECO:0007669"/>
    <property type="project" value="TreeGrafter"/>
</dbReference>
<dbReference type="FunFam" id="3.30.70.270:FF:000001">
    <property type="entry name" value="Diguanylate cyclase domain protein"/>
    <property type="match status" value="1"/>
</dbReference>
<dbReference type="InterPro" id="IPR000160">
    <property type="entry name" value="GGDEF_dom"/>
</dbReference>
<feature type="domain" description="GGDEF" evidence="1">
    <location>
        <begin position="488"/>
        <end position="619"/>
    </location>
</feature>
<dbReference type="InterPro" id="IPR029016">
    <property type="entry name" value="GAF-like_dom_sf"/>
</dbReference>
<proteinExistence type="predicted"/>
<dbReference type="Proteomes" id="UP000252118">
    <property type="component" value="Unassembled WGS sequence"/>
</dbReference>
<dbReference type="GO" id="GO:0043709">
    <property type="term" value="P:cell adhesion involved in single-species biofilm formation"/>
    <property type="evidence" value="ECO:0007669"/>
    <property type="project" value="TreeGrafter"/>
</dbReference>
<dbReference type="Gene3D" id="3.30.70.270">
    <property type="match status" value="1"/>
</dbReference>
<dbReference type="AlphaFoldDB" id="A0A366EPL9"/>
<dbReference type="PANTHER" id="PTHR45138">
    <property type="entry name" value="REGULATORY COMPONENTS OF SENSORY TRANSDUCTION SYSTEM"/>
    <property type="match status" value="1"/>
</dbReference>
<sequence length="624" mass="72026">MLIVSQTFQVWVRKMYVVHNSLLEYKSKLFDLIYEEMSVELGQSAHLQKWLTMIKDCLDIDRAFLYFYSESAYFLYHPSDNEDVPLTIAESKEKYMVRPVMVEEEDDFTIRFHFTNKDGSPLAILLVKRDDRKEEADAGWLQSFWEASNQFLQHTDGIQTVLDDEKRYRELFKVTEIFHSTRDVHTLLVQIIETLKQVFPIDEFHLLLSNDRYEFGTLPIKNFDFDRANESAMQAFVNGSIEVKEKDVLYAPLKGKQGIYGVLEVKSKAHFTFTEQKIEFIRLLAYTAGNALENAKLYEQSKRLITDLQLINETSHQLNLNLRLTDTVLFLKKQIQRSFQASAIGFVLVQKGEYRILEESSSVFFEQEGEKYISYVRMRIEKERDAIFLGDVSDRFDMGVVFPSVMAVPMIQNEALLGFCIVLHKEPYMFSFDMYKLLQSFIHHSTLAITNATLREKLEHMVITDHMTKLFARNYLDEEMESSMNKDSMGTLLLIDIDDFKAINDNYGHQIGDEVIIGVANLIKGIVSHHGFVARWGGEELAVYLPSLDHEAGNEIAQRIIEEIPVNTDPSVTLSCGLSTWRVGDDQCPKSVKELVKKADEALYHAKDNGKNQVVKDCDGIIME</sequence>
<dbReference type="SMART" id="SM00267">
    <property type="entry name" value="GGDEF"/>
    <property type="match status" value="1"/>
</dbReference>
<organism evidence="2 3">
    <name type="scientific">Rossellomorea aquimaris</name>
    <dbReference type="NCBI Taxonomy" id="189382"/>
    <lineage>
        <taxon>Bacteria</taxon>
        <taxon>Bacillati</taxon>
        <taxon>Bacillota</taxon>
        <taxon>Bacilli</taxon>
        <taxon>Bacillales</taxon>
        <taxon>Bacillaceae</taxon>
        <taxon>Rossellomorea</taxon>
    </lineage>
</organism>
<dbReference type="InterPro" id="IPR029787">
    <property type="entry name" value="Nucleotide_cyclase"/>
</dbReference>
<dbReference type="PROSITE" id="PS50887">
    <property type="entry name" value="GGDEF"/>
    <property type="match status" value="1"/>
</dbReference>
<dbReference type="CDD" id="cd01949">
    <property type="entry name" value="GGDEF"/>
    <property type="match status" value="1"/>
</dbReference>
<accession>A0A366EPL9</accession>
<dbReference type="SUPFAM" id="SSF55073">
    <property type="entry name" value="Nucleotide cyclase"/>
    <property type="match status" value="1"/>
</dbReference>